<dbReference type="EMBL" id="JAMQKB010000017">
    <property type="protein sequence ID" value="MDC3425570.1"/>
    <property type="molecule type" value="Genomic_DNA"/>
</dbReference>
<dbReference type="AlphaFoldDB" id="A0A9X3WTT5"/>
<dbReference type="RefSeq" id="WP_272437386.1">
    <property type="nucleotide sequence ID" value="NZ_JAMQKB010000017.1"/>
</dbReference>
<evidence type="ECO:0008006" key="3">
    <source>
        <dbReference type="Google" id="ProtNLM"/>
    </source>
</evidence>
<evidence type="ECO:0000313" key="1">
    <source>
        <dbReference type="EMBL" id="MDC3425570.1"/>
    </source>
</evidence>
<accession>A0A9X3WTT5</accession>
<comment type="caution">
    <text evidence="1">The sequence shown here is derived from an EMBL/GenBank/DDBJ whole genome shotgun (WGS) entry which is preliminary data.</text>
</comment>
<proteinExistence type="predicted"/>
<gene>
    <name evidence="1" type="ORF">NC797_13770</name>
</gene>
<name>A0A9X3WTT5_9BACI</name>
<sequence length="77" mass="8710">MGFKGFIRFNSINVNSIDENSGIFTGNNNQYNWSSHSKENSGFGTIKGKRNLVIRPYNIVIDPDQIDNPNGSFRRTV</sequence>
<keyword evidence="2" id="KW-1185">Reference proteome</keyword>
<protein>
    <recommendedName>
        <fullName evidence="3">Spore germination protein GerPA/GerPF</fullName>
    </recommendedName>
</protein>
<reference evidence="1" key="1">
    <citation type="submission" date="2022-06" db="EMBL/GenBank/DDBJ databases">
        <title>Aquibacillus sp. a new bacterium isolated from soil saline samples.</title>
        <authorList>
            <person name="Galisteo C."/>
            <person name="De La Haba R."/>
            <person name="Sanchez-Porro C."/>
            <person name="Ventosa A."/>
        </authorList>
    </citation>
    <scope>NUCLEOTIDE SEQUENCE</scope>
    <source>
        <strain evidence="1">3ASR75-11</strain>
    </source>
</reference>
<dbReference type="Proteomes" id="UP001145050">
    <property type="component" value="Unassembled WGS sequence"/>
</dbReference>
<organism evidence="1 2">
    <name type="scientific">Terrihalobacillus insolitus</name>
    <dbReference type="NCBI Taxonomy" id="2950438"/>
    <lineage>
        <taxon>Bacteria</taxon>
        <taxon>Bacillati</taxon>
        <taxon>Bacillota</taxon>
        <taxon>Bacilli</taxon>
        <taxon>Bacillales</taxon>
        <taxon>Bacillaceae</taxon>
        <taxon>Terrihalobacillus</taxon>
    </lineage>
</organism>
<evidence type="ECO:0000313" key="2">
    <source>
        <dbReference type="Proteomes" id="UP001145050"/>
    </source>
</evidence>